<feature type="non-terminal residue" evidence="1">
    <location>
        <position position="1"/>
    </location>
</feature>
<dbReference type="Proteomes" id="UP001432027">
    <property type="component" value="Unassembled WGS sequence"/>
</dbReference>
<accession>A0AAV5SBN3</accession>
<evidence type="ECO:0000313" key="1">
    <source>
        <dbReference type="EMBL" id="GMS78719.1"/>
    </source>
</evidence>
<dbReference type="EMBL" id="BTSX01000001">
    <property type="protein sequence ID" value="GMS78719.1"/>
    <property type="molecule type" value="Genomic_DNA"/>
</dbReference>
<organism evidence="1 2">
    <name type="scientific">Pristionchus entomophagus</name>
    <dbReference type="NCBI Taxonomy" id="358040"/>
    <lineage>
        <taxon>Eukaryota</taxon>
        <taxon>Metazoa</taxon>
        <taxon>Ecdysozoa</taxon>
        <taxon>Nematoda</taxon>
        <taxon>Chromadorea</taxon>
        <taxon>Rhabditida</taxon>
        <taxon>Rhabditina</taxon>
        <taxon>Diplogasteromorpha</taxon>
        <taxon>Diplogasteroidea</taxon>
        <taxon>Neodiplogasteridae</taxon>
        <taxon>Pristionchus</taxon>
    </lineage>
</organism>
<evidence type="ECO:0000313" key="2">
    <source>
        <dbReference type="Proteomes" id="UP001432027"/>
    </source>
</evidence>
<dbReference type="AlphaFoldDB" id="A0AAV5SBN3"/>
<proteinExistence type="predicted"/>
<protein>
    <submittedName>
        <fullName evidence="1">Uncharacterized protein</fullName>
    </submittedName>
</protein>
<gene>
    <name evidence="1" type="ORF">PENTCL1PPCAC_894</name>
</gene>
<reference evidence="1" key="1">
    <citation type="submission" date="2023-10" db="EMBL/GenBank/DDBJ databases">
        <title>Genome assembly of Pristionchus species.</title>
        <authorList>
            <person name="Yoshida K."/>
            <person name="Sommer R.J."/>
        </authorList>
    </citation>
    <scope>NUCLEOTIDE SEQUENCE</scope>
    <source>
        <strain evidence="1">RS0144</strain>
    </source>
</reference>
<keyword evidence="2" id="KW-1185">Reference proteome</keyword>
<name>A0AAV5SBN3_9BILA</name>
<sequence>PENGIEFAKRAIGLDSIPISANNETARKVQKAFEEHVSQSNIYQVLIVPASEMDIAWSVVTERSGIYTNITNFNGIDIHVFRFKKSELSEKSANADRWFTDKQQAIQKRIKLNVLMDTSTVLSDLHSDSSIGPIYAENVFRSVILLKNKHTSDKKTEIPIGLATSVNASRTIEMTRSTFSIKHPLIETRYTWNTLFFL</sequence>
<comment type="caution">
    <text evidence="1">The sequence shown here is derived from an EMBL/GenBank/DDBJ whole genome shotgun (WGS) entry which is preliminary data.</text>
</comment>